<accession>A0A6A4NJV9</accession>
<dbReference type="Proteomes" id="UP000447434">
    <property type="component" value="Chromosome 19"/>
</dbReference>
<reference evidence="2" key="1">
    <citation type="journal article" date="2020" name="Nat. Commun.">
        <title>Genome sequence of the cluster root forming white lupin.</title>
        <authorList>
            <person name="Hufnagel B."/>
            <person name="Marques A."/>
            <person name="Soriano A."/>
            <person name="Marques L."/>
            <person name="Divol F."/>
            <person name="Doumas P."/>
            <person name="Sallet E."/>
            <person name="Mancinotti D."/>
            <person name="Carrere S."/>
            <person name="Marande W."/>
            <person name="Arribat S."/>
            <person name="Keller J."/>
            <person name="Huneau C."/>
            <person name="Blein T."/>
            <person name="Aime D."/>
            <person name="Laguerre M."/>
            <person name="Taylor J."/>
            <person name="Schubert V."/>
            <person name="Nelson M."/>
            <person name="Geu-Flores F."/>
            <person name="Crespi M."/>
            <person name="Gallardo-Guerrero K."/>
            <person name="Delaux P.-M."/>
            <person name="Salse J."/>
            <person name="Berges H."/>
            <person name="Guyot R."/>
            <person name="Gouzy J."/>
            <person name="Peret B."/>
        </authorList>
    </citation>
    <scope>NUCLEOTIDE SEQUENCE [LARGE SCALE GENOMIC DNA]</scope>
    <source>
        <strain evidence="2">cv. Amiga</strain>
    </source>
</reference>
<protein>
    <submittedName>
        <fullName evidence="1">Uncharacterized protein</fullName>
    </submittedName>
</protein>
<comment type="caution">
    <text evidence="1">The sequence shown here is derived from an EMBL/GenBank/DDBJ whole genome shotgun (WGS) entry which is preliminary data.</text>
</comment>
<evidence type="ECO:0000313" key="1">
    <source>
        <dbReference type="EMBL" id="KAE9592343.1"/>
    </source>
</evidence>
<name>A0A6A4NJV9_LUPAL</name>
<gene>
    <name evidence="1" type="ORF">Lalb_Chr19g0128321</name>
</gene>
<keyword evidence="2" id="KW-1185">Reference proteome</keyword>
<sequence>MLVVNTRITSLKLLARVIDNLESMSGSMSEILKETSTLNLQPNIQISFKRLIGRFFPLDAI</sequence>
<evidence type="ECO:0000313" key="2">
    <source>
        <dbReference type="Proteomes" id="UP000447434"/>
    </source>
</evidence>
<dbReference type="EMBL" id="WOCE01000019">
    <property type="protein sequence ID" value="KAE9592343.1"/>
    <property type="molecule type" value="Genomic_DNA"/>
</dbReference>
<dbReference type="AlphaFoldDB" id="A0A6A4NJV9"/>
<organism evidence="1 2">
    <name type="scientific">Lupinus albus</name>
    <name type="common">White lupine</name>
    <name type="synonym">Lupinus termis</name>
    <dbReference type="NCBI Taxonomy" id="3870"/>
    <lineage>
        <taxon>Eukaryota</taxon>
        <taxon>Viridiplantae</taxon>
        <taxon>Streptophyta</taxon>
        <taxon>Embryophyta</taxon>
        <taxon>Tracheophyta</taxon>
        <taxon>Spermatophyta</taxon>
        <taxon>Magnoliopsida</taxon>
        <taxon>eudicotyledons</taxon>
        <taxon>Gunneridae</taxon>
        <taxon>Pentapetalae</taxon>
        <taxon>rosids</taxon>
        <taxon>fabids</taxon>
        <taxon>Fabales</taxon>
        <taxon>Fabaceae</taxon>
        <taxon>Papilionoideae</taxon>
        <taxon>50 kb inversion clade</taxon>
        <taxon>genistoids sensu lato</taxon>
        <taxon>core genistoids</taxon>
        <taxon>Genisteae</taxon>
        <taxon>Lupinus</taxon>
    </lineage>
</organism>
<proteinExistence type="predicted"/>